<accession>J6FC33</accession>
<dbReference type="KEGG" id="tasa:A1Q1_03126"/>
<dbReference type="EMBL" id="ALBS01000021">
    <property type="protein sequence ID" value="EJT52672.1"/>
    <property type="molecule type" value="Genomic_DNA"/>
</dbReference>
<feature type="transmembrane region" description="Helical" evidence="1">
    <location>
        <begin position="716"/>
        <end position="736"/>
    </location>
</feature>
<protein>
    <submittedName>
        <fullName evidence="2">Uncharacterized protein</fullName>
    </submittedName>
</protein>
<feature type="transmembrane region" description="Helical" evidence="1">
    <location>
        <begin position="20"/>
        <end position="39"/>
    </location>
</feature>
<comment type="caution">
    <text evidence="2">The sequence shown here is derived from an EMBL/GenBank/DDBJ whole genome shotgun (WGS) entry which is preliminary data.</text>
</comment>
<name>J6FC33_TRIAS</name>
<dbReference type="HOGENOM" id="CLU_377757_0_0_1"/>
<dbReference type="VEuPathDB" id="FungiDB:A1Q1_03126"/>
<reference evidence="2 3" key="1">
    <citation type="journal article" date="2012" name="Eukaryot. Cell">
        <title>Draft genome sequence of CBS 2479, the standard type strain of Trichosporon asahii.</title>
        <authorList>
            <person name="Yang R.Y."/>
            <person name="Li H.T."/>
            <person name="Zhu H."/>
            <person name="Zhou G.P."/>
            <person name="Wang M."/>
            <person name="Wang L."/>
        </authorList>
    </citation>
    <scope>NUCLEOTIDE SEQUENCE [LARGE SCALE GENOMIC DNA]</scope>
    <source>
        <strain evidence="3">ATCC 90039 / CBS 2479 / JCM 2466 / KCTC 7840 / NCYC 2677 / UAMH 7654</strain>
    </source>
</reference>
<gene>
    <name evidence="2" type="ORF">A1Q1_03126</name>
</gene>
<keyword evidence="1" id="KW-0472">Membrane</keyword>
<dbReference type="GeneID" id="25986639"/>
<dbReference type="OrthoDB" id="2548253at2759"/>
<feature type="transmembrane region" description="Helical" evidence="1">
    <location>
        <begin position="540"/>
        <end position="560"/>
    </location>
</feature>
<organism evidence="2 3">
    <name type="scientific">Trichosporon asahii var. asahii (strain ATCC 90039 / CBS 2479 / JCM 2466 / KCTC 7840 / NBRC 103889/ NCYC 2677 / UAMH 7654)</name>
    <name type="common">Yeast</name>
    <dbReference type="NCBI Taxonomy" id="1186058"/>
    <lineage>
        <taxon>Eukaryota</taxon>
        <taxon>Fungi</taxon>
        <taxon>Dikarya</taxon>
        <taxon>Basidiomycota</taxon>
        <taxon>Agaricomycotina</taxon>
        <taxon>Tremellomycetes</taxon>
        <taxon>Trichosporonales</taxon>
        <taxon>Trichosporonaceae</taxon>
        <taxon>Trichosporon</taxon>
    </lineage>
</organism>
<evidence type="ECO:0000313" key="3">
    <source>
        <dbReference type="Proteomes" id="UP000002748"/>
    </source>
</evidence>
<dbReference type="Proteomes" id="UP000002748">
    <property type="component" value="Unassembled WGS sequence"/>
</dbReference>
<dbReference type="RefSeq" id="XP_014183691.1">
    <property type="nucleotide sequence ID" value="XM_014328216.1"/>
</dbReference>
<dbReference type="AlphaFoldDB" id="J6FC33"/>
<sequence length="779" mass="88980">MDPPRPRRRPAVTLRRIPVLPVFAAVSFTAVLILLYIIARLSVEVVHGKKDPYRFEFGDMGVAPLLGEDRLFDVGVSIFAYKPINVTARPECSERAEGEWLSKSYRRTGRLANMTKEERELAQLAKDAIAIDWSQHPTACTLRYVPETEELWSGVIARNITLGKKRVQASVDFDIPINFLTTRTAEERKQDPLFGFITMGITTGNPDVYAVVSLIPHIEDLHTVFWYKNGLEDLPLIGKRLQKHAEGVVAIPPTEDEGNPEVTRRVSHDDVLKAYLHTMSVRVPLISSSHDLGDELFLATKVPIVLLKRTESITISTIKDRTERMIAKGCSMSPWGNRHRFLCPLWVYPEVGHWHSAYQIGKAGEPPGDNSSDRARGIYNSQEWKKRRYPPYLTAARAGPLDYRQFTVGNETHLRHSFEVKLSVIDQFRLQVLENNKRRHSPGRETAYLQESHDETQKYHALVGLAPFWRTALGYLFPLVAKYSRLAASAFTVLYWATRRITAGISIRGTSLIIAGEMLRNATGSWDYYYLDMDFKRKQFWAGIWFVLLFPEVLQLRLILPFTLKKMGNRSPSWHPSSWRLQKIPASARERRSGRLDLKPVKLIGLAAALVITAYAVYNHPIRLIEASHNEDDFRDTYRAQYPGSRVLDRYSQINIARWRNSNDLAYYHRYIFRSPKDGPVWRKFMLLPMAQAMLSTGQIAQLVMNYRSKTFAGNYALTCFFKVFALVSIATPFIARTAYSDGLYLAATAQAMLLLTEAAQALVYPRVEQEIEGEEMEM</sequence>
<keyword evidence="1" id="KW-0812">Transmembrane</keyword>
<keyword evidence="1" id="KW-1133">Transmembrane helix</keyword>
<proteinExistence type="predicted"/>
<evidence type="ECO:0000313" key="2">
    <source>
        <dbReference type="EMBL" id="EJT52672.1"/>
    </source>
</evidence>
<evidence type="ECO:0000256" key="1">
    <source>
        <dbReference type="SAM" id="Phobius"/>
    </source>
</evidence>